<dbReference type="EMBL" id="CP119899">
    <property type="protein sequence ID" value="WFD28924.1"/>
    <property type="molecule type" value="Genomic_DNA"/>
</dbReference>
<sequence length="214" mass="23695">MPLDIWAPRFGPAIWSDDAREASDGDDEQVMQRLREARKRLDTLGDNDMCAVDDSLEPVVSLRASPVPRQRAQSQPGQSTRRATLIVRRHNSLGKETLPELSLDLTNVPFNALIDAERRRLSKDNTPTSAFVPDAIPAQELSGSRYGLAPYMNLEREEWLWTTDPPAQCPHAPGSSGNCSPTTRDAASQRVLHAQEAWVWAMSGPPTECPNVTL</sequence>
<protein>
    <submittedName>
        <fullName evidence="1">Uncharacterized protein</fullName>
    </submittedName>
</protein>
<name>A0AAF0EN37_9BASI</name>
<evidence type="ECO:0000313" key="1">
    <source>
        <dbReference type="EMBL" id="WFD28924.1"/>
    </source>
</evidence>
<dbReference type="AlphaFoldDB" id="A0AAF0EN37"/>
<gene>
    <name evidence="1" type="ORF">MNAN1_003940</name>
</gene>
<dbReference type="Proteomes" id="UP001213623">
    <property type="component" value="Chromosome 8"/>
</dbReference>
<proteinExistence type="predicted"/>
<evidence type="ECO:0000313" key="2">
    <source>
        <dbReference type="Proteomes" id="UP001213623"/>
    </source>
</evidence>
<keyword evidence="2" id="KW-1185">Reference proteome</keyword>
<organism evidence="1 2">
    <name type="scientific">Malassezia nana</name>
    <dbReference type="NCBI Taxonomy" id="180528"/>
    <lineage>
        <taxon>Eukaryota</taxon>
        <taxon>Fungi</taxon>
        <taxon>Dikarya</taxon>
        <taxon>Basidiomycota</taxon>
        <taxon>Ustilaginomycotina</taxon>
        <taxon>Malasseziomycetes</taxon>
        <taxon>Malasseziales</taxon>
        <taxon>Malasseziaceae</taxon>
        <taxon>Malassezia</taxon>
    </lineage>
</organism>
<accession>A0AAF0EN37</accession>
<reference evidence="1" key="1">
    <citation type="submission" date="2023-03" db="EMBL/GenBank/DDBJ databases">
        <title>Mating type loci evolution in Malassezia.</title>
        <authorList>
            <person name="Coelho M.A."/>
        </authorList>
    </citation>
    <scope>NUCLEOTIDE SEQUENCE</scope>
    <source>
        <strain evidence="1">CBS 9557</strain>
    </source>
</reference>